<dbReference type="InterPro" id="IPR037171">
    <property type="entry name" value="NagB/RpiA_transferase-like"/>
</dbReference>
<dbReference type="GO" id="GO:0006083">
    <property type="term" value="P:acetate metabolic process"/>
    <property type="evidence" value="ECO:0007669"/>
    <property type="project" value="InterPro"/>
</dbReference>
<protein>
    <recommendedName>
        <fullName evidence="1">Acetyl-CoA hydrolase/transferase C-terminal domain-containing protein</fullName>
    </recommendedName>
</protein>
<proteinExistence type="predicted"/>
<evidence type="ECO:0000259" key="1">
    <source>
        <dbReference type="Pfam" id="PF13336"/>
    </source>
</evidence>
<sequence length="417" mass="44904">MAEYIAEAELAQLVKPQHHIFIPGSSGEPSAFMSALLREPNRTQHAHILTSYVPGINKLDIDRFHPTAAVSGLFMQPGLHDAQRDERYRFLPVTYAGFVRHIRENVELDLTVLQVSPPDEEGLCSLGPAVEFVPTVIGRSRSILALVNQRTPRVSGAATVPYSRFDYVCEVDSPLPQYVTPLDDSSISVARHVASLIDDGSTVQIGLGRVPAALCLQLKDRRNLRFHSGMLSDGFVDLAAAGAIDESLIHACCVLVGSESLYGWAAEFEALQVVGCEVTHDLQTLAGKDRFISVNSALEVDLFGQCNLEHADGRSISGPGGAPDFARGARLSNGGRSIVALSATHSAGTGSRVVPQLSERSIATLSRVDVDYIVTEFGVARLVGASVHERAKALIDVAAPAFREGLSRSWREIAGYL</sequence>
<comment type="caution">
    <text evidence="2">The sequence shown here is derived from an EMBL/GenBank/DDBJ whole genome shotgun (WGS) entry which is preliminary data.</text>
</comment>
<feature type="domain" description="Acetyl-CoA hydrolase/transferase C-terminal" evidence="1">
    <location>
        <begin position="257"/>
        <end position="408"/>
    </location>
</feature>
<dbReference type="PANTHER" id="PTHR21432:SF20">
    <property type="entry name" value="ACETYL-COA HYDROLASE"/>
    <property type="match status" value="1"/>
</dbReference>
<organism evidence="2 3">
    <name type="scientific">Trinickia symbiotica</name>
    <dbReference type="NCBI Taxonomy" id="863227"/>
    <lineage>
        <taxon>Bacteria</taxon>
        <taxon>Pseudomonadati</taxon>
        <taxon>Pseudomonadota</taxon>
        <taxon>Betaproteobacteria</taxon>
        <taxon>Burkholderiales</taxon>
        <taxon>Burkholderiaceae</taxon>
        <taxon>Trinickia</taxon>
    </lineage>
</organism>
<dbReference type="Gene3D" id="3.30.750.70">
    <property type="entry name" value="4-hydroxybutyrate coenzyme like domains"/>
    <property type="match status" value="1"/>
</dbReference>
<accession>A0A2N7WLZ5</accession>
<dbReference type="InterPro" id="IPR038460">
    <property type="entry name" value="AcetylCoA_hyd_C_sf"/>
</dbReference>
<dbReference type="RefSeq" id="WP_018442708.1">
    <property type="nucleotide sequence ID" value="NZ_KB890190.1"/>
</dbReference>
<dbReference type="SUPFAM" id="SSF100950">
    <property type="entry name" value="NagB/RpiA/CoA transferase-like"/>
    <property type="match status" value="2"/>
</dbReference>
<dbReference type="GO" id="GO:0008775">
    <property type="term" value="F:acetate CoA-transferase activity"/>
    <property type="evidence" value="ECO:0007669"/>
    <property type="project" value="InterPro"/>
</dbReference>
<dbReference type="PANTHER" id="PTHR21432">
    <property type="entry name" value="ACETYL-COA HYDROLASE-RELATED"/>
    <property type="match status" value="1"/>
</dbReference>
<dbReference type="InterPro" id="IPR046433">
    <property type="entry name" value="ActCoA_hydro"/>
</dbReference>
<dbReference type="InterPro" id="IPR026888">
    <property type="entry name" value="AcetylCoA_hyd_C"/>
</dbReference>
<dbReference type="AlphaFoldDB" id="A0A2N7WLZ5"/>
<dbReference type="Gene3D" id="3.40.1080.20">
    <property type="entry name" value="Acetyl-CoA hydrolase/transferase C-terminal domain"/>
    <property type="match status" value="1"/>
</dbReference>
<name>A0A2N7WLZ5_9BURK</name>
<dbReference type="Pfam" id="PF13336">
    <property type="entry name" value="AcetylCoA_hyd_C"/>
    <property type="match status" value="1"/>
</dbReference>
<dbReference type="EMBL" id="PNYC01000031">
    <property type="protein sequence ID" value="PMS30447.1"/>
    <property type="molecule type" value="Genomic_DNA"/>
</dbReference>
<dbReference type="STRING" id="863227.GCA_000373005_04113"/>
<evidence type="ECO:0000313" key="2">
    <source>
        <dbReference type="EMBL" id="PMS30447.1"/>
    </source>
</evidence>
<dbReference type="OrthoDB" id="9801795at2"/>
<keyword evidence="3" id="KW-1185">Reference proteome</keyword>
<gene>
    <name evidence="2" type="ORF">C0Z20_29885</name>
</gene>
<reference evidence="2 3" key="1">
    <citation type="submission" date="2018-01" db="EMBL/GenBank/DDBJ databases">
        <title>Whole genome analyses suggest that Burkholderia sensu lato contains two further novel genera in the rhizoxinica-symbiotica group Mycetohabitans gen. nov., and Trinickia gen. nov.: implications for the evolution of diazotrophy and nodulation in the Burkholderiaceae.</title>
        <authorList>
            <person name="Estrada-de los Santos P."/>
            <person name="Palmer M."/>
            <person name="Chavez-Ramirez B."/>
            <person name="Beukes C."/>
            <person name="Steenkamp E.T."/>
            <person name="Hirsch A.M."/>
            <person name="Manyaka P."/>
            <person name="Maluk M."/>
            <person name="Lafos M."/>
            <person name="Crook M."/>
            <person name="Gross E."/>
            <person name="Simon M.F."/>
            <person name="Bueno dos Reis Junior F."/>
            <person name="Poole P.S."/>
            <person name="Venter S.N."/>
            <person name="James E.K."/>
        </authorList>
    </citation>
    <scope>NUCLEOTIDE SEQUENCE [LARGE SCALE GENOMIC DNA]</scope>
    <source>
        <strain evidence="2 3">JPY 581</strain>
    </source>
</reference>
<evidence type="ECO:0000313" key="3">
    <source>
        <dbReference type="Proteomes" id="UP000235777"/>
    </source>
</evidence>
<dbReference type="Proteomes" id="UP000235777">
    <property type="component" value="Unassembled WGS sequence"/>
</dbReference>
<dbReference type="Gene3D" id="3.40.1080.10">
    <property type="entry name" value="Glutaconate Coenzyme A-transferase"/>
    <property type="match status" value="1"/>
</dbReference>